<organism evidence="2 3">
    <name type="scientific">Panicum virgatum</name>
    <name type="common">Blackwell switchgrass</name>
    <dbReference type="NCBI Taxonomy" id="38727"/>
    <lineage>
        <taxon>Eukaryota</taxon>
        <taxon>Viridiplantae</taxon>
        <taxon>Streptophyta</taxon>
        <taxon>Embryophyta</taxon>
        <taxon>Tracheophyta</taxon>
        <taxon>Spermatophyta</taxon>
        <taxon>Magnoliopsida</taxon>
        <taxon>Liliopsida</taxon>
        <taxon>Poales</taxon>
        <taxon>Poaceae</taxon>
        <taxon>PACMAD clade</taxon>
        <taxon>Panicoideae</taxon>
        <taxon>Panicodae</taxon>
        <taxon>Paniceae</taxon>
        <taxon>Panicinae</taxon>
        <taxon>Panicum</taxon>
        <taxon>Panicum sect. Hiantes</taxon>
    </lineage>
</organism>
<keyword evidence="3" id="KW-1185">Reference proteome</keyword>
<feature type="compositionally biased region" description="Basic residues" evidence="1">
    <location>
        <begin position="103"/>
        <end position="114"/>
    </location>
</feature>
<sequence length="114" mass="12370">MTPAAGILGSQQFTGAGPSSYHPMPPPGEYEGASSYPPPPPPPTQGRSQDNDEANFDDFTRLFATPAQNDDPSLHTPVALLRRPAKDVRPPDHHSYPTDHVHAQRKRGRHGRSG</sequence>
<feature type="compositionally biased region" description="Basic and acidic residues" evidence="1">
    <location>
        <begin position="84"/>
        <end position="102"/>
    </location>
</feature>
<protein>
    <submittedName>
        <fullName evidence="2">Uncharacterized protein</fullName>
    </submittedName>
</protein>
<reference evidence="2" key="1">
    <citation type="submission" date="2020-05" db="EMBL/GenBank/DDBJ databases">
        <title>WGS assembly of Panicum virgatum.</title>
        <authorList>
            <person name="Lovell J.T."/>
            <person name="Jenkins J."/>
            <person name="Shu S."/>
            <person name="Juenger T.E."/>
            <person name="Schmutz J."/>
        </authorList>
    </citation>
    <scope>NUCLEOTIDE SEQUENCE</scope>
    <source>
        <strain evidence="2">AP13</strain>
    </source>
</reference>
<evidence type="ECO:0000313" key="3">
    <source>
        <dbReference type="Proteomes" id="UP000823388"/>
    </source>
</evidence>
<dbReference type="AlphaFoldDB" id="A0A8T0U094"/>
<proteinExistence type="predicted"/>
<evidence type="ECO:0000256" key="1">
    <source>
        <dbReference type="SAM" id="MobiDB-lite"/>
    </source>
</evidence>
<gene>
    <name evidence="2" type="ORF">PVAP13_4KG370688</name>
</gene>
<feature type="region of interest" description="Disordered" evidence="1">
    <location>
        <begin position="1"/>
        <end position="114"/>
    </location>
</feature>
<accession>A0A8T0U094</accession>
<dbReference type="EMBL" id="CM029043">
    <property type="protein sequence ID" value="KAG2613629.1"/>
    <property type="molecule type" value="Genomic_DNA"/>
</dbReference>
<name>A0A8T0U094_PANVG</name>
<comment type="caution">
    <text evidence="2">The sequence shown here is derived from an EMBL/GenBank/DDBJ whole genome shotgun (WGS) entry which is preliminary data.</text>
</comment>
<dbReference type="Proteomes" id="UP000823388">
    <property type="component" value="Chromosome 4K"/>
</dbReference>
<evidence type="ECO:0000313" key="2">
    <source>
        <dbReference type="EMBL" id="KAG2613629.1"/>
    </source>
</evidence>